<name>A0AA38SLA4_9ASTR</name>
<gene>
    <name evidence="1" type="ORF">OSB04_024205</name>
</gene>
<protein>
    <recommendedName>
        <fullName evidence="3">Retrovirus-related Pol polyprotein from transposon TNT 1-94</fullName>
    </recommendedName>
</protein>
<dbReference type="AlphaFoldDB" id="A0AA38SLA4"/>
<dbReference type="EMBL" id="JARYMX010000006">
    <property type="protein sequence ID" value="KAJ9544498.1"/>
    <property type="molecule type" value="Genomic_DNA"/>
</dbReference>
<proteinExistence type="predicted"/>
<accession>A0AA38SLA4</accession>
<comment type="caution">
    <text evidence="1">The sequence shown here is derived from an EMBL/GenBank/DDBJ whole genome shotgun (WGS) entry which is preliminary data.</text>
</comment>
<evidence type="ECO:0000313" key="1">
    <source>
        <dbReference type="EMBL" id="KAJ9544498.1"/>
    </source>
</evidence>
<dbReference type="CDD" id="cd09272">
    <property type="entry name" value="RNase_HI_RT_Ty1"/>
    <property type="match status" value="1"/>
</dbReference>
<evidence type="ECO:0000313" key="2">
    <source>
        <dbReference type="Proteomes" id="UP001172457"/>
    </source>
</evidence>
<organism evidence="1 2">
    <name type="scientific">Centaurea solstitialis</name>
    <name type="common">yellow star-thistle</name>
    <dbReference type="NCBI Taxonomy" id="347529"/>
    <lineage>
        <taxon>Eukaryota</taxon>
        <taxon>Viridiplantae</taxon>
        <taxon>Streptophyta</taxon>
        <taxon>Embryophyta</taxon>
        <taxon>Tracheophyta</taxon>
        <taxon>Spermatophyta</taxon>
        <taxon>Magnoliopsida</taxon>
        <taxon>eudicotyledons</taxon>
        <taxon>Gunneridae</taxon>
        <taxon>Pentapetalae</taxon>
        <taxon>asterids</taxon>
        <taxon>campanulids</taxon>
        <taxon>Asterales</taxon>
        <taxon>Asteraceae</taxon>
        <taxon>Carduoideae</taxon>
        <taxon>Cardueae</taxon>
        <taxon>Centaureinae</taxon>
        <taxon>Centaurea</taxon>
    </lineage>
</organism>
<dbReference type="Proteomes" id="UP001172457">
    <property type="component" value="Chromosome 6"/>
</dbReference>
<keyword evidence="2" id="KW-1185">Reference proteome</keyword>
<sequence length="366" mass="41370">MVYDSKSASQITANPVQHSRTKHIDIRYHFIKDHVEKGNIELYFVESDYQLADLFTKPFDEKCHFFLLSKLGILDLPPEGLTISPFGKKSEGWRYFNVGSHFESCRYSSHSPMILDLNFSAASTLLNINLSLSFSSIRSNALKNCDFLVHEKSTLRPVVDEQKCAITEMSEFAKTHELSLFLLLSAVDNTMFWNLHRKVEIVGTNSWHIQIRSKKIYLQLEALDGHLVVSNMHQEMNLEAVDVVIRAKDRSLQILDQWSNIGYRYESALESSSSILITVAYSLLDVGGSPAKLLQFFENDSSKKGLKITVCFQLSCMIEGFGELGTVVEKEELFVLVVADDVISSLVEAKALGKLTENLPGFIRDL</sequence>
<evidence type="ECO:0008006" key="3">
    <source>
        <dbReference type="Google" id="ProtNLM"/>
    </source>
</evidence>
<reference evidence="1" key="1">
    <citation type="submission" date="2023-03" db="EMBL/GenBank/DDBJ databases">
        <title>Chromosome-scale reference genome and RAD-based genetic map of yellow starthistle (Centaurea solstitialis) reveal putative structural variation and QTLs associated with invader traits.</title>
        <authorList>
            <person name="Reatini B."/>
            <person name="Cang F.A."/>
            <person name="Jiang Q."/>
            <person name="Mckibben M.T.W."/>
            <person name="Barker M.S."/>
            <person name="Rieseberg L.H."/>
            <person name="Dlugosch K.M."/>
        </authorList>
    </citation>
    <scope>NUCLEOTIDE SEQUENCE</scope>
    <source>
        <strain evidence="1">CAN-66</strain>
        <tissue evidence="1">Leaf</tissue>
    </source>
</reference>